<keyword evidence="2" id="KW-0812">Transmembrane</keyword>
<feature type="compositionally biased region" description="Polar residues" evidence="1">
    <location>
        <begin position="455"/>
        <end position="475"/>
    </location>
</feature>
<feature type="transmembrane region" description="Helical" evidence="2">
    <location>
        <begin position="99"/>
        <end position="119"/>
    </location>
</feature>
<keyword evidence="2" id="KW-0472">Membrane</keyword>
<dbReference type="OrthoDB" id="3232296at2759"/>
<feature type="region of interest" description="Disordered" evidence="1">
    <location>
        <begin position="327"/>
        <end position="475"/>
    </location>
</feature>
<evidence type="ECO:0000256" key="1">
    <source>
        <dbReference type="SAM" id="MobiDB-lite"/>
    </source>
</evidence>
<feature type="compositionally biased region" description="Basic residues" evidence="1">
    <location>
        <begin position="388"/>
        <end position="398"/>
    </location>
</feature>
<protein>
    <submittedName>
        <fullName evidence="3">Uncharacterized protein</fullName>
    </submittedName>
</protein>
<dbReference type="EMBL" id="MU151611">
    <property type="protein sequence ID" value="KAF9442546.1"/>
    <property type="molecule type" value="Genomic_DNA"/>
</dbReference>
<comment type="caution">
    <text evidence="3">The sequence shown here is derived from an EMBL/GenBank/DDBJ whole genome shotgun (WGS) entry which is preliminary data.</text>
</comment>
<proteinExistence type="predicted"/>
<dbReference type="Proteomes" id="UP000807342">
    <property type="component" value="Unassembled WGS sequence"/>
</dbReference>
<organism evidence="3 4">
    <name type="scientific">Macrolepiota fuliginosa MF-IS2</name>
    <dbReference type="NCBI Taxonomy" id="1400762"/>
    <lineage>
        <taxon>Eukaryota</taxon>
        <taxon>Fungi</taxon>
        <taxon>Dikarya</taxon>
        <taxon>Basidiomycota</taxon>
        <taxon>Agaricomycotina</taxon>
        <taxon>Agaricomycetes</taxon>
        <taxon>Agaricomycetidae</taxon>
        <taxon>Agaricales</taxon>
        <taxon>Agaricineae</taxon>
        <taxon>Agaricaceae</taxon>
        <taxon>Macrolepiota</taxon>
    </lineage>
</organism>
<reference evidence="3" key="1">
    <citation type="submission" date="2020-11" db="EMBL/GenBank/DDBJ databases">
        <authorList>
            <consortium name="DOE Joint Genome Institute"/>
            <person name="Ahrendt S."/>
            <person name="Riley R."/>
            <person name="Andreopoulos W."/>
            <person name="Labutti K."/>
            <person name="Pangilinan J."/>
            <person name="Ruiz-Duenas F.J."/>
            <person name="Barrasa J.M."/>
            <person name="Sanchez-Garcia M."/>
            <person name="Camarero S."/>
            <person name="Miyauchi S."/>
            <person name="Serrano A."/>
            <person name="Linde D."/>
            <person name="Babiker R."/>
            <person name="Drula E."/>
            <person name="Ayuso-Fernandez I."/>
            <person name="Pacheco R."/>
            <person name="Padilla G."/>
            <person name="Ferreira P."/>
            <person name="Barriuso J."/>
            <person name="Kellner H."/>
            <person name="Castanera R."/>
            <person name="Alfaro M."/>
            <person name="Ramirez L."/>
            <person name="Pisabarro A.G."/>
            <person name="Kuo A."/>
            <person name="Tritt A."/>
            <person name="Lipzen A."/>
            <person name="He G."/>
            <person name="Yan M."/>
            <person name="Ng V."/>
            <person name="Cullen D."/>
            <person name="Martin F."/>
            <person name="Rosso M.-N."/>
            <person name="Henrissat B."/>
            <person name="Hibbett D."/>
            <person name="Martinez A.T."/>
            <person name="Grigoriev I.V."/>
        </authorList>
    </citation>
    <scope>NUCLEOTIDE SEQUENCE</scope>
    <source>
        <strain evidence="3">MF-IS2</strain>
    </source>
</reference>
<dbReference type="AlphaFoldDB" id="A0A9P5X481"/>
<feature type="transmembrane region" description="Helical" evidence="2">
    <location>
        <begin position="259"/>
        <end position="279"/>
    </location>
</feature>
<gene>
    <name evidence="3" type="ORF">P691DRAFT_738863</name>
</gene>
<feature type="transmembrane region" description="Helical" evidence="2">
    <location>
        <begin position="60"/>
        <end position="79"/>
    </location>
</feature>
<keyword evidence="2" id="KW-1133">Transmembrane helix</keyword>
<feature type="transmembrane region" description="Helical" evidence="2">
    <location>
        <begin position="228"/>
        <end position="253"/>
    </location>
</feature>
<accession>A0A9P5X481</accession>
<feature type="transmembrane region" description="Helical" evidence="2">
    <location>
        <begin position="28"/>
        <end position="48"/>
    </location>
</feature>
<evidence type="ECO:0000256" key="2">
    <source>
        <dbReference type="SAM" id="Phobius"/>
    </source>
</evidence>
<name>A0A9P5X481_9AGAR</name>
<feature type="transmembrane region" description="Helical" evidence="2">
    <location>
        <begin position="139"/>
        <end position="160"/>
    </location>
</feature>
<evidence type="ECO:0000313" key="3">
    <source>
        <dbReference type="EMBL" id="KAF9442546.1"/>
    </source>
</evidence>
<keyword evidence="4" id="KW-1185">Reference proteome</keyword>
<sequence>MSPLNGMILMKKSMQEELGKSATLYLNIWIYFNLVGNTILLPIIVATFIFSKRVKRHPTLINLCMTWIFSGIFSLLLFYSKQHTGPEPDPSLCVAQASLLYGITPMWSVAVLAMVYYMLHTLRGDSSQSKLLKGLPMTAMLSAPYIAQWAFTIAALVLSFQDPTKVNRKHQFFFCSLKHLPLLLAMSIFTLLMCIAIITLEVALAMVIYRNWHTRRCAGVSSELPLPLIVRVLVFGIYVALGMVVVILSMFGASLAADVFAATAGTVVFLIFGTQADVFRAWCFWRKSEDDLALPNTAPPMSTTGSPYSPSLEAILFKSAKSETRFPWSERRSRPPSQYSTRRSTKNFVRLADDAEDPPNQDLTVRTGRERGTADSSMGERIIDVLRSPKRARLKERRKSGAGDEVGKQQNARKRRRDDPPRPKGPRKASLKPLTSTAGSSSTRPPPVPSRPSALVSTSVDSMRTLDAESNSPAS</sequence>
<evidence type="ECO:0000313" key="4">
    <source>
        <dbReference type="Proteomes" id="UP000807342"/>
    </source>
</evidence>
<feature type="transmembrane region" description="Helical" evidence="2">
    <location>
        <begin position="180"/>
        <end position="207"/>
    </location>
</feature>